<evidence type="ECO:0000313" key="2">
    <source>
        <dbReference type="EMBL" id="KAK8852532.1"/>
    </source>
</evidence>
<proteinExistence type="predicted"/>
<sequence>MKFMPLSLFTFRIKRHVNYIQFQLPKNISSFYESKKKVSKEDKKDKRYYSYNQESSQTSLQYKNAYPYYSKEIQNYFHEEISSLLKDKDNKMTNFSNLIDLLMDNTPNFFHKSNSSKLLREILINLMSMIPFNNQHGLIFFKKLIAMLVDTLGSSEWNDTIHEELFYDVNKSKIISLFANPWRFVAEEIREQLERSSQLKNHLYEIKILMYNLSNNESINIILQSVNEDKKYIENKINTNDKKQIEVVFGESSLDEFISRLQFWNKTLSRTLNDTYLLSYVSELEKFGNIKFSNDIGQTPMNTSSFLSDKIIQIVSLKKEFEEISPNNFKPEPYHYIRLNFYNDFSLNLKEIARPVNSVDIISDIKNDYHLITLIIFKYKNDFKVTIKEIEIDAGPFFYGIDIAPIQIRLDNLTNEEVLCDFDVTVNPTDEMPTYKNNKDFIIFEFPVQSLKSLNQTQLINEKTFYFKGSIWLKIKGNKNWSHQIKYSISVTYKSPIIFISIKNNHFFAINENKIEIVPFFSNLSSKLLFEKYIYNRSDDAKITFLDKIIPLEDNTIKTTYVSKQNKSDGQIIEVLFHKSQNPINNISIKYEFGIINDKCIPVEFHTSSFFKYQSFNFSIFSDTTKNFEKENVIINIGNLSRKVFFFVGNINYFEEPINSDDIHFSYNNNYVHFYFNKNENKYLVSSTYQYAIYFFDVIYEGPISQQDEFEGKLTLTISNITEIVDLKIKINFINFGKSGIECNGMLNEYYYYNNDSESMVKIENINENFAFKQMQNQILISPFCFSYYAKDDSVPKIQYKNGYISEIIYDPNTQIIFEVLGFSQSNALQIFTIDDPKELFNQGKNIYILARIKDRHETFFPIISTNIDNTYPFNSIMFRSSVKKAVSLIAQFTNNSEFIEYSNTSLKINFESFISALDKLISNRYYILKSLNFFISTNIPLSSIKNQQETVFNALFKKEDITKCEYVISYENNYQKSINAERENIEKYRKNGFIITSVLKWTETKGITSSTIDELNEYKNEIFNPKRDIKIVYDYELTDTELIEFPEKMTIDLIDQSFSKILYLTYFLPNIIYDITINRIPLNGVINILNQLISIYKWTYNHGDYFPFVIFKKKFKQAYFLMITKIIKSIETIIDLCLGELPDSNIEYVVLPKFRIKNLIIPQFSTRNRSILYKSKNLNEKINYIFNEKDLTCSVGKSPEASGSILIPYSVEHNKNQYRVTSIEKHAFYNCKIESIGFSPKSCITIFKEFAFENATIKKLTIPLGLKFIEKGCFNQVKCLFDIFIPSENHMFKYIDSKFFLGKSDKNMIKCDILHYVRFDVPEKSIKYFVKNIRYNYYYKIECKQPQINTNDNSIELPKFNRCTNSRLKIRTFVPIKNLFYCFFAELQQPNYHLLNIYYTHLFSIRNASDIQRFHFYPGTRNIYTFIGFSDENTMNNNIDKLEKKSIAIDNAIYKYPYVKKADPLFSPDENLFYVYFKEKNLEVKNYRKCGKSKIFEIENIKDLQRGFKVQQKDFEYYTFIGFSNKNELKTSIQILQKQSQLIEVPTIRIFEGDDVLHDYDYDYDYDDDDEEVDVFKNLENETGKKKEDLNNNDHEQSFINTNNATKKESSEEDFDYDDNDY</sequence>
<organism evidence="2 3">
    <name type="scientific">Tritrichomonas musculus</name>
    <dbReference type="NCBI Taxonomy" id="1915356"/>
    <lineage>
        <taxon>Eukaryota</taxon>
        <taxon>Metamonada</taxon>
        <taxon>Parabasalia</taxon>
        <taxon>Tritrichomonadida</taxon>
        <taxon>Tritrichomonadidae</taxon>
        <taxon>Tritrichomonas</taxon>
    </lineage>
</organism>
<evidence type="ECO:0000256" key="1">
    <source>
        <dbReference type="SAM" id="MobiDB-lite"/>
    </source>
</evidence>
<feature type="compositionally biased region" description="Basic and acidic residues" evidence="1">
    <location>
        <begin position="1583"/>
        <end position="1598"/>
    </location>
</feature>
<name>A0ABR2HTT8_9EUKA</name>
<keyword evidence="3" id="KW-1185">Reference proteome</keyword>
<dbReference type="InterPro" id="IPR032675">
    <property type="entry name" value="LRR_dom_sf"/>
</dbReference>
<dbReference type="Proteomes" id="UP001470230">
    <property type="component" value="Unassembled WGS sequence"/>
</dbReference>
<gene>
    <name evidence="2" type="ORF">M9Y10_017517</name>
</gene>
<dbReference type="EMBL" id="JAPFFF010000023">
    <property type="protein sequence ID" value="KAK8852532.1"/>
    <property type="molecule type" value="Genomic_DNA"/>
</dbReference>
<feature type="compositionally biased region" description="Acidic residues" evidence="1">
    <location>
        <begin position="1612"/>
        <end position="1623"/>
    </location>
</feature>
<dbReference type="Gene3D" id="3.80.10.10">
    <property type="entry name" value="Ribonuclease Inhibitor"/>
    <property type="match status" value="1"/>
</dbReference>
<evidence type="ECO:0000313" key="3">
    <source>
        <dbReference type="Proteomes" id="UP001470230"/>
    </source>
</evidence>
<protein>
    <submittedName>
        <fullName evidence="2">Uncharacterized protein</fullName>
    </submittedName>
</protein>
<accession>A0ABR2HTT8</accession>
<reference evidence="2 3" key="1">
    <citation type="submission" date="2024-04" db="EMBL/GenBank/DDBJ databases">
        <title>Tritrichomonas musculus Genome.</title>
        <authorList>
            <person name="Alves-Ferreira E."/>
            <person name="Grigg M."/>
            <person name="Lorenzi H."/>
            <person name="Galac M."/>
        </authorList>
    </citation>
    <scope>NUCLEOTIDE SEQUENCE [LARGE SCALE GENOMIC DNA]</scope>
    <source>
        <strain evidence="2 3">EAF2021</strain>
    </source>
</reference>
<feature type="region of interest" description="Disordered" evidence="1">
    <location>
        <begin position="1583"/>
        <end position="1623"/>
    </location>
</feature>
<comment type="caution">
    <text evidence="2">The sequence shown here is derived from an EMBL/GenBank/DDBJ whole genome shotgun (WGS) entry which is preliminary data.</text>
</comment>